<evidence type="ECO:0000256" key="18">
    <source>
        <dbReference type="HAMAP-Rule" id="MF_00079"/>
    </source>
</evidence>
<dbReference type="NCBIfam" id="TIGR00070">
    <property type="entry name" value="hisG"/>
    <property type="match status" value="1"/>
</dbReference>
<dbReference type="PANTHER" id="PTHR21403">
    <property type="entry name" value="ATP PHOSPHORIBOSYLTRANSFERASE ATP-PRTASE"/>
    <property type="match status" value="1"/>
</dbReference>
<comment type="subcellular location">
    <subcellularLocation>
        <location evidence="3 18">Cytoplasm</location>
    </subcellularLocation>
</comment>
<dbReference type="SUPFAM" id="SSF54913">
    <property type="entry name" value="GlnB-like"/>
    <property type="match status" value="1"/>
</dbReference>
<dbReference type="InterPro" id="IPR013115">
    <property type="entry name" value="HisG_C"/>
</dbReference>
<proteinExistence type="inferred from homology"/>
<comment type="activity regulation">
    <text evidence="18">Feedback inhibited by histidine.</text>
</comment>
<dbReference type="CDD" id="cd13593">
    <property type="entry name" value="PBP2_HisGL3"/>
    <property type="match status" value="1"/>
</dbReference>
<evidence type="ECO:0000313" key="21">
    <source>
        <dbReference type="EMBL" id="PAP76617.1"/>
    </source>
</evidence>
<dbReference type="Pfam" id="PF08029">
    <property type="entry name" value="HisG_C"/>
    <property type="match status" value="1"/>
</dbReference>
<sequence length="307" mass="33922">MSTQTTTAPSNAETDGETQVLRLGLPKGSLQESTFDLLEKAGYGFSVRSRSYFPSIDDEELTAMLVRAQEMGKYVADGVFDAGITGLDWIAETGADVHVVADLIYSKASMRPVRWVLAVPDDSDIHSVQDLEGKRIATEVVGLTNRWLAEHGVSADVEFSWGATEVKAPDLVDAIVEVTETGNSLRANKLRIVEVLLSSNTQLVANKDAWEDPWKREKIENLALLLEGAIRAEGKVGLKLNVRRDDLQSIVETLPALRNPTISPLFSDEWVAVETIIEERQVRRLIPELKRLGAEGLIEYPLNKMIP</sequence>
<dbReference type="InterPro" id="IPR015867">
    <property type="entry name" value="N-reg_PII/ATP_PRibTrfase_C"/>
</dbReference>
<keyword evidence="12 18" id="KW-0479">Metal-binding</keyword>
<dbReference type="Gene3D" id="3.30.70.120">
    <property type="match status" value="1"/>
</dbReference>
<dbReference type="FunFam" id="3.30.70.120:FF:000002">
    <property type="entry name" value="ATP phosphoribosyltransferase"/>
    <property type="match status" value="1"/>
</dbReference>
<comment type="pathway">
    <text evidence="4 18">Amino-acid biosynthesis; L-histidine biosynthesis; L-histidine from 5-phospho-alpha-D-ribose 1-diphosphate: step 1/9.</text>
</comment>
<accession>A0A271IZW2</accession>
<keyword evidence="11 18" id="KW-0808">Transferase</keyword>
<evidence type="ECO:0000256" key="14">
    <source>
        <dbReference type="ARBA" id="ARBA00022840"/>
    </source>
</evidence>
<dbReference type="EC" id="2.4.2.17" evidence="6 18"/>
<dbReference type="InterPro" id="IPR013820">
    <property type="entry name" value="ATP_PRibTrfase_cat"/>
</dbReference>
<evidence type="ECO:0000259" key="19">
    <source>
        <dbReference type="Pfam" id="PF01634"/>
    </source>
</evidence>
<evidence type="ECO:0000256" key="5">
    <source>
        <dbReference type="ARBA" id="ARBA00007955"/>
    </source>
</evidence>
<dbReference type="SUPFAM" id="SSF53850">
    <property type="entry name" value="Periplasmic binding protein-like II"/>
    <property type="match status" value="1"/>
</dbReference>
<keyword evidence="8 18" id="KW-0963">Cytoplasm</keyword>
<evidence type="ECO:0000256" key="6">
    <source>
        <dbReference type="ARBA" id="ARBA00011946"/>
    </source>
</evidence>
<gene>
    <name evidence="18" type="primary">hisG</name>
    <name evidence="21" type="ORF">BSZ37_09265</name>
</gene>
<keyword evidence="15 18" id="KW-0460">Magnesium</keyword>
<keyword evidence="13 18" id="KW-0547">Nucleotide-binding</keyword>
<keyword evidence="16 18" id="KW-0368">Histidine biosynthesis</keyword>
<evidence type="ECO:0000256" key="3">
    <source>
        <dbReference type="ARBA" id="ARBA00004496"/>
    </source>
</evidence>
<comment type="function">
    <text evidence="17 18">Catalyzes the condensation of ATP and 5-phosphoribose 1-diphosphate to form N'-(5'-phosphoribosyl)-ATP (PR-ATP). Has a crucial role in the pathway because the rate of histidine biosynthesis seems to be controlled primarily by regulation of HisG enzymatic activity.</text>
</comment>
<evidence type="ECO:0000256" key="12">
    <source>
        <dbReference type="ARBA" id="ARBA00022723"/>
    </source>
</evidence>
<reference evidence="21 22" key="1">
    <citation type="submission" date="2016-11" db="EMBL/GenBank/DDBJ databases">
        <title>Study of marine rhodopsin-containing bacteria.</title>
        <authorList>
            <person name="Yoshizawa S."/>
            <person name="Kumagai Y."/>
            <person name="Kogure K."/>
        </authorList>
    </citation>
    <scope>NUCLEOTIDE SEQUENCE [LARGE SCALE GENOMIC DNA]</scope>
    <source>
        <strain evidence="21 22">SAORIC-28</strain>
    </source>
</reference>
<dbReference type="Gene3D" id="3.40.190.10">
    <property type="entry name" value="Periplasmic binding protein-like II"/>
    <property type="match status" value="2"/>
</dbReference>
<comment type="cofactor">
    <cofactor evidence="2 18">
        <name>Mg(2+)</name>
        <dbReference type="ChEBI" id="CHEBI:18420"/>
    </cofactor>
</comment>
<evidence type="ECO:0000256" key="13">
    <source>
        <dbReference type="ARBA" id="ARBA00022741"/>
    </source>
</evidence>
<keyword evidence="10 18" id="KW-0328">Glycosyltransferase</keyword>
<dbReference type="Pfam" id="PF01634">
    <property type="entry name" value="HisG"/>
    <property type="match status" value="1"/>
</dbReference>
<dbReference type="InterPro" id="IPR001348">
    <property type="entry name" value="ATP_PRibTrfase_HisG"/>
</dbReference>
<keyword evidence="22" id="KW-1185">Reference proteome</keyword>
<comment type="catalytic activity">
    <reaction evidence="1 18">
        <text>1-(5-phospho-beta-D-ribosyl)-ATP + diphosphate = 5-phospho-alpha-D-ribose 1-diphosphate + ATP</text>
        <dbReference type="Rhea" id="RHEA:18473"/>
        <dbReference type="ChEBI" id="CHEBI:30616"/>
        <dbReference type="ChEBI" id="CHEBI:33019"/>
        <dbReference type="ChEBI" id="CHEBI:58017"/>
        <dbReference type="ChEBI" id="CHEBI:73183"/>
        <dbReference type="EC" id="2.4.2.17"/>
    </reaction>
</comment>
<dbReference type="GO" id="GO:0005524">
    <property type="term" value="F:ATP binding"/>
    <property type="evidence" value="ECO:0007669"/>
    <property type="project" value="UniProtKB-KW"/>
</dbReference>
<evidence type="ECO:0000256" key="10">
    <source>
        <dbReference type="ARBA" id="ARBA00022676"/>
    </source>
</evidence>
<dbReference type="GO" id="GO:0000105">
    <property type="term" value="P:L-histidine biosynthetic process"/>
    <property type="evidence" value="ECO:0007669"/>
    <property type="project" value="UniProtKB-UniRule"/>
</dbReference>
<feature type="domain" description="ATP phosphoribosyltransferase catalytic" evidence="19">
    <location>
        <begin position="67"/>
        <end position="227"/>
    </location>
</feature>
<evidence type="ECO:0000256" key="4">
    <source>
        <dbReference type="ARBA" id="ARBA00004667"/>
    </source>
</evidence>
<dbReference type="GO" id="GO:0005737">
    <property type="term" value="C:cytoplasm"/>
    <property type="evidence" value="ECO:0007669"/>
    <property type="project" value="UniProtKB-SubCell"/>
</dbReference>
<evidence type="ECO:0000256" key="9">
    <source>
        <dbReference type="ARBA" id="ARBA00022605"/>
    </source>
</evidence>
<name>A0A271IZW2_9BACT</name>
<evidence type="ECO:0000256" key="7">
    <source>
        <dbReference type="ARBA" id="ARBA00020998"/>
    </source>
</evidence>
<organism evidence="21 22">
    <name type="scientific">Rubrivirga marina</name>
    <dbReference type="NCBI Taxonomy" id="1196024"/>
    <lineage>
        <taxon>Bacteria</taxon>
        <taxon>Pseudomonadati</taxon>
        <taxon>Rhodothermota</taxon>
        <taxon>Rhodothermia</taxon>
        <taxon>Rhodothermales</taxon>
        <taxon>Rubricoccaceae</taxon>
        <taxon>Rubrivirga</taxon>
    </lineage>
</organism>
<dbReference type="GO" id="GO:0000287">
    <property type="term" value="F:magnesium ion binding"/>
    <property type="evidence" value="ECO:0007669"/>
    <property type="project" value="UniProtKB-UniRule"/>
</dbReference>
<evidence type="ECO:0000256" key="15">
    <source>
        <dbReference type="ARBA" id="ARBA00022842"/>
    </source>
</evidence>
<feature type="domain" description="Histidine biosynthesis HisG C-terminal" evidence="20">
    <location>
        <begin position="232"/>
        <end position="304"/>
    </location>
</feature>
<evidence type="ECO:0000256" key="8">
    <source>
        <dbReference type="ARBA" id="ARBA00022490"/>
    </source>
</evidence>
<comment type="caution">
    <text evidence="21">The sequence shown here is derived from an EMBL/GenBank/DDBJ whole genome shotgun (WGS) entry which is preliminary data.</text>
</comment>
<keyword evidence="9 18" id="KW-0028">Amino-acid biosynthesis</keyword>
<dbReference type="UniPathway" id="UPA00031">
    <property type="reaction ID" value="UER00006"/>
</dbReference>
<evidence type="ECO:0000256" key="1">
    <source>
        <dbReference type="ARBA" id="ARBA00000915"/>
    </source>
</evidence>
<dbReference type="HAMAP" id="MF_00079">
    <property type="entry name" value="HisG_Long"/>
    <property type="match status" value="1"/>
</dbReference>
<comment type="similarity">
    <text evidence="5 18">Belongs to the ATP phosphoribosyltransferase family. Long subfamily.</text>
</comment>
<dbReference type="PANTHER" id="PTHR21403:SF10">
    <property type="entry name" value="ATP PHOSPHORIBOSYLTRANSFERASE"/>
    <property type="match status" value="1"/>
</dbReference>
<protein>
    <recommendedName>
        <fullName evidence="7 18">ATP phosphoribosyltransferase</fullName>
        <shortName evidence="18">ATP-PRT</shortName>
        <shortName evidence="18">ATP-PRTase</shortName>
        <ecNumber evidence="6 18">2.4.2.17</ecNumber>
    </recommendedName>
</protein>
<dbReference type="EMBL" id="MQWD01000001">
    <property type="protein sequence ID" value="PAP76617.1"/>
    <property type="molecule type" value="Genomic_DNA"/>
</dbReference>
<evidence type="ECO:0000313" key="22">
    <source>
        <dbReference type="Proteomes" id="UP000216339"/>
    </source>
</evidence>
<dbReference type="GO" id="GO:0003879">
    <property type="term" value="F:ATP phosphoribosyltransferase activity"/>
    <property type="evidence" value="ECO:0007669"/>
    <property type="project" value="UniProtKB-UniRule"/>
</dbReference>
<evidence type="ECO:0000256" key="17">
    <source>
        <dbReference type="ARBA" id="ARBA00024861"/>
    </source>
</evidence>
<dbReference type="AlphaFoldDB" id="A0A271IZW2"/>
<keyword evidence="14 18" id="KW-0067">ATP-binding</keyword>
<dbReference type="NCBIfam" id="TIGR03455">
    <property type="entry name" value="HisG_C-term"/>
    <property type="match status" value="1"/>
</dbReference>
<evidence type="ECO:0000259" key="20">
    <source>
        <dbReference type="Pfam" id="PF08029"/>
    </source>
</evidence>
<evidence type="ECO:0000256" key="16">
    <source>
        <dbReference type="ARBA" id="ARBA00023102"/>
    </source>
</evidence>
<dbReference type="Proteomes" id="UP000216339">
    <property type="component" value="Unassembled WGS sequence"/>
</dbReference>
<dbReference type="RefSeq" id="WP_095510276.1">
    <property type="nucleotide sequence ID" value="NZ_MQWD01000001.1"/>
</dbReference>
<dbReference type="InterPro" id="IPR020621">
    <property type="entry name" value="ATP-PRT_HisG_long"/>
</dbReference>
<evidence type="ECO:0000256" key="2">
    <source>
        <dbReference type="ARBA" id="ARBA00001946"/>
    </source>
</evidence>
<dbReference type="InterPro" id="IPR011322">
    <property type="entry name" value="N-reg_PII-like_a/b"/>
</dbReference>
<dbReference type="OrthoDB" id="9801867at2"/>
<evidence type="ECO:0000256" key="11">
    <source>
        <dbReference type="ARBA" id="ARBA00022679"/>
    </source>
</evidence>